<dbReference type="Pfam" id="PF08315">
    <property type="entry name" value="cwf18"/>
    <property type="match status" value="1"/>
</dbReference>
<evidence type="ECO:0000256" key="1">
    <source>
        <dbReference type="SAM" id="MobiDB-lite"/>
    </source>
</evidence>
<feature type="region of interest" description="Disordered" evidence="1">
    <location>
        <begin position="162"/>
        <end position="222"/>
    </location>
</feature>
<protein>
    <recommendedName>
        <fullName evidence="4">Cwf18 pre-mRNA splicing factor</fullName>
    </recommendedName>
</protein>
<evidence type="ECO:0000313" key="2">
    <source>
        <dbReference type="EMBL" id="KAK3170944.1"/>
    </source>
</evidence>
<comment type="caution">
    <text evidence="2">The sequence shown here is derived from an EMBL/GenBank/DDBJ whole genome shotgun (WGS) entry which is preliminary data.</text>
</comment>
<dbReference type="PANTHER" id="PTHR31551">
    <property type="entry name" value="PRE-MRNA-SPLICING FACTOR CWF18"/>
    <property type="match status" value="1"/>
</dbReference>
<name>A0AAD9Z3U2_9LECA</name>
<dbReference type="Proteomes" id="UP001276659">
    <property type="component" value="Unassembled WGS sequence"/>
</dbReference>
<feature type="compositionally biased region" description="Gly residues" evidence="1">
    <location>
        <begin position="171"/>
        <end position="185"/>
    </location>
</feature>
<organism evidence="2 3">
    <name type="scientific">Lepraria neglecta</name>
    <dbReference type="NCBI Taxonomy" id="209136"/>
    <lineage>
        <taxon>Eukaryota</taxon>
        <taxon>Fungi</taxon>
        <taxon>Dikarya</taxon>
        <taxon>Ascomycota</taxon>
        <taxon>Pezizomycotina</taxon>
        <taxon>Lecanoromycetes</taxon>
        <taxon>OSLEUM clade</taxon>
        <taxon>Lecanoromycetidae</taxon>
        <taxon>Lecanorales</taxon>
        <taxon>Lecanorineae</taxon>
        <taxon>Stereocaulaceae</taxon>
        <taxon>Lepraria</taxon>
    </lineage>
</organism>
<keyword evidence="3" id="KW-1185">Reference proteome</keyword>
<dbReference type="GO" id="GO:0005684">
    <property type="term" value="C:U2-type spliceosomal complex"/>
    <property type="evidence" value="ECO:0007669"/>
    <property type="project" value="TreeGrafter"/>
</dbReference>
<sequence length="222" mass="24602">MASNHASLDAAATERKARLAKLASLKRKAPPIEDSENYSPAAAVPTSTSPPSTSTPEPTTAYLSGRNYDHETRGPKLGFENAPNAEAETLEDRAAAIALETRAKEEKERQEEKPIDLFSLQPKKPNWDLKRDVARKMEALNARTENAIARLVRERVEGQKRREVERVDGGATNGQGEGESLGMGGVDLVEGVHVRERQEEEEKEQEKRMDKELYGELIDAQV</sequence>
<dbReference type="AlphaFoldDB" id="A0AAD9Z3U2"/>
<proteinExistence type="predicted"/>
<dbReference type="GO" id="GO:0071014">
    <property type="term" value="C:post-mRNA release spliceosomal complex"/>
    <property type="evidence" value="ECO:0007669"/>
    <property type="project" value="TreeGrafter"/>
</dbReference>
<gene>
    <name evidence="2" type="ORF">OEA41_003028</name>
</gene>
<dbReference type="EMBL" id="JASNWA010000008">
    <property type="protein sequence ID" value="KAK3170944.1"/>
    <property type="molecule type" value="Genomic_DNA"/>
</dbReference>
<dbReference type="PANTHER" id="PTHR31551:SF1">
    <property type="entry name" value="COILED-COIL DOMAIN-CONTAINING PROTEIN 12"/>
    <property type="match status" value="1"/>
</dbReference>
<evidence type="ECO:0008006" key="4">
    <source>
        <dbReference type="Google" id="ProtNLM"/>
    </source>
</evidence>
<feature type="compositionally biased region" description="Low complexity" evidence="1">
    <location>
        <begin position="39"/>
        <end position="61"/>
    </location>
</feature>
<feature type="compositionally biased region" description="Basic and acidic residues" evidence="1">
    <location>
        <begin position="190"/>
        <end position="214"/>
    </location>
</feature>
<dbReference type="InterPro" id="IPR013169">
    <property type="entry name" value="mRNA_splic_Cwf18-like"/>
</dbReference>
<accession>A0AAD9Z3U2</accession>
<feature type="region of interest" description="Disordered" evidence="1">
    <location>
        <begin position="22"/>
        <end position="82"/>
    </location>
</feature>
<evidence type="ECO:0000313" key="3">
    <source>
        <dbReference type="Proteomes" id="UP001276659"/>
    </source>
</evidence>
<reference evidence="2" key="1">
    <citation type="submission" date="2022-11" db="EMBL/GenBank/DDBJ databases">
        <title>Chromosomal genome sequence assembly and mating type (MAT) locus characterization of the leprose asexual lichenized fungus Lepraria neglecta (Nyl.) Erichsen.</title>
        <authorList>
            <person name="Allen J.L."/>
            <person name="Pfeffer B."/>
        </authorList>
    </citation>
    <scope>NUCLEOTIDE SEQUENCE</scope>
    <source>
        <strain evidence="2">Allen 5258</strain>
    </source>
</reference>